<dbReference type="Proteomes" id="UP001055879">
    <property type="component" value="Linkage Group LG02"/>
</dbReference>
<reference evidence="2" key="1">
    <citation type="journal article" date="2022" name="Mol. Ecol. Resour.">
        <title>The genomes of chicory, endive, great burdock and yacon provide insights into Asteraceae palaeo-polyploidization history and plant inulin production.</title>
        <authorList>
            <person name="Fan W."/>
            <person name="Wang S."/>
            <person name="Wang H."/>
            <person name="Wang A."/>
            <person name="Jiang F."/>
            <person name="Liu H."/>
            <person name="Zhao H."/>
            <person name="Xu D."/>
            <person name="Zhang Y."/>
        </authorList>
    </citation>
    <scope>NUCLEOTIDE SEQUENCE [LARGE SCALE GENOMIC DNA]</scope>
    <source>
        <strain evidence="2">cv. Niubang</strain>
    </source>
</reference>
<gene>
    <name evidence="1" type="ORF">L6452_07936</name>
</gene>
<sequence length="78" mass="9266">MFIAYGKSREKAHGLASMIWLIVIENLEENKETFVLLKRLAMEGDAFLPFPYSRSYKVMWKIFDKLLIDLRDCFTIME</sequence>
<accession>A0ACB9EMJ2</accession>
<name>A0ACB9EMJ2_ARCLA</name>
<protein>
    <submittedName>
        <fullName evidence="1">Uncharacterized protein</fullName>
    </submittedName>
</protein>
<dbReference type="EMBL" id="CM042048">
    <property type="protein sequence ID" value="KAI3759838.1"/>
    <property type="molecule type" value="Genomic_DNA"/>
</dbReference>
<organism evidence="1 2">
    <name type="scientific">Arctium lappa</name>
    <name type="common">Greater burdock</name>
    <name type="synonym">Lappa major</name>
    <dbReference type="NCBI Taxonomy" id="4217"/>
    <lineage>
        <taxon>Eukaryota</taxon>
        <taxon>Viridiplantae</taxon>
        <taxon>Streptophyta</taxon>
        <taxon>Embryophyta</taxon>
        <taxon>Tracheophyta</taxon>
        <taxon>Spermatophyta</taxon>
        <taxon>Magnoliopsida</taxon>
        <taxon>eudicotyledons</taxon>
        <taxon>Gunneridae</taxon>
        <taxon>Pentapetalae</taxon>
        <taxon>asterids</taxon>
        <taxon>campanulids</taxon>
        <taxon>Asterales</taxon>
        <taxon>Asteraceae</taxon>
        <taxon>Carduoideae</taxon>
        <taxon>Cardueae</taxon>
        <taxon>Arctiinae</taxon>
        <taxon>Arctium</taxon>
    </lineage>
</organism>
<reference evidence="1 2" key="2">
    <citation type="journal article" date="2022" name="Mol. Ecol. Resour.">
        <title>The genomes of chicory, endive, great burdock and yacon provide insights into Asteraceae paleo-polyploidization history and plant inulin production.</title>
        <authorList>
            <person name="Fan W."/>
            <person name="Wang S."/>
            <person name="Wang H."/>
            <person name="Wang A."/>
            <person name="Jiang F."/>
            <person name="Liu H."/>
            <person name="Zhao H."/>
            <person name="Xu D."/>
            <person name="Zhang Y."/>
        </authorList>
    </citation>
    <scope>NUCLEOTIDE SEQUENCE [LARGE SCALE GENOMIC DNA]</scope>
    <source>
        <strain evidence="2">cv. Niubang</strain>
    </source>
</reference>
<evidence type="ECO:0000313" key="2">
    <source>
        <dbReference type="Proteomes" id="UP001055879"/>
    </source>
</evidence>
<comment type="caution">
    <text evidence="1">The sequence shown here is derived from an EMBL/GenBank/DDBJ whole genome shotgun (WGS) entry which is preliminary data.</text>
</comment>
<evidence type="ECO:0000313" key="1">
    <source>
        <dbReference type="EMBL" id="KAI3759838.1"/>
    </source>
</evidence>
<keyword evidence="2" id="KW-1185">Reference proteome</keyword>
<proteinExistence type="predicted"/>